<feature type="transmembrane region" description="Helical" evidence="9">
    <location>
        <begin position="130"/>
        <end position="155"/>
    </location>
</feature>
<name>D1CCW4_THET1</name>
<keyword evidence="9" id="KW-1133">Transmembrane helix</keyword>
<keyword evidence="13" id="KW-1185">Reference proteome</keyword>
<dbReference type="InterPro" id="IPR032456">
    <property type="entry name" value="Peptidase_M48_N"/>
</dbReference>
<comment type="similarity">
    <text evidence="8">Belongs to the peptidase M48 family.</text>
</comment>
<keyword evidence="4 7" id="KW-0862">Zinc</keyword>
<evidence type="ECO:0000256" key="4">
    <source>
        <dbReference type="ARBA" id="ARBA00022833"/>
    </source>
</evidence>
<feature type="binding site" evidence="7">
    <location>
        <position position="237"/>
    </location>
    <ligand>
        <name>Zn(2+)</name>
        <dbReference type="ChEBI" id="CHEBI:29105"/>
        <note>catalytic</note>
    </ligand>
</feature>
<dbReference type="Pfam" id="PF01435">
    <property type="entry name" value="Peptidase_M48"/>
    <property type="match status" value="1"/>
</dbReference>
<dbReference type="GO" id="GO:0004222">
    <property type="term" value="F:metalloendopeptidase activity"/>
    <property type="evidence" value="ECO:0007669"/>
    <property type="project" value="InterPro"/>
</dbReference>
<comment type="cofactor">
    <cofactor evidence="7 8">
        <name>Zn(2+)</name>
        <dbReference type="ChEBI" id="CHEBI:29105"/>
    </cofactor>
    <text evidence="7 8">Binds 1 zinc ion per subunit.</text>
</comment>
<keyword evidence="5 8" id="KW-0482">Metalloprotease</keyword>
<feature type="binding site" evidence="7">
    <location>
        <position position="233"/>
    </location>
    <ligand>
        <name>Zn(2+)</name>
        <dbReference type="ChEBI" id="CHEBI:29105"/>
        <note>catalytic</note>
    </ligand>
</feature>
<dbReference type="InterPro" id="IPR001915">
    <property type="entry name" value="Peptidase_M48"/>
</dbReference>
<keyword evidence="2 7" id="KW-0479">Metal-binding</keyword>
<keyword evidence="1 8" id="KW-0645">Protease</keyword>
<dbReference type="HOGENOM" id="CLU_025947_1_1_0"/>
<dbReference type="EMBL" id="CP001825">
    <property type="protein sequence ID" value="ACZ42629.1"/>
    <property type="molecule type" value="Genomic_DNA"/>
</dbReference>
<evidence type="ECO:0000256" key="6">
    <source>
        <dbReference type="PIRSR" id="PIRSR627057-1"/>
    </source>
</evidence>
<evidence type="ECO:0000256" key="3">
    <source>
        <dbReference type="ARBA" id="ARBA00022801"/>
    </source>
</evidence>
<feature type="active site" evidence="6">
    <location>
        <position position="234"/>
    </location>
</feature>
<feature type="transmembrane region" description="Helical" evidence="9">
    <location>
        <begin position="105"/>
        <end position="124"/>
    </location>
</feature>
<protein>
    <submittedName>
        <fullName evidence="12">Ste24 endopeptidase</fullName>
        <ecNumber evidence="12">3.4.24.84</ecNumber>
    </submittedName>
</protein>
<evidence type="ECO:0000313" key="12">
    <source>
        <dbReference type="EMBL" id="ACZ42629.1"/>
    </source>
</evidence>
<dbReference type="EC" id="3.4.24.84" evidence="12"/>
<evidence type="ECO:0000256" key="5">
    <source>
        <dbReference type="ARBA" id="ARBA00023049"/>
    </source>
</evidence>
<feature type="transmembrane region" description="Helical" evidence="9">
    <location>
        <begin position="285"/>
        <end position="305"/>
    </location>
</feature>
<evidence type="ECO:0000256" key="1">
    <source>
        <dbReference type="ARBA" id="ARBA00022670"/>
    </source>
</evidence>
<evidence type="ECO:0000313" key="13">
    <source>
        <dbReference type="Proteomes" id="UP000000323"/>
    </source>
</evidence>
<evidence type="ECO:0000256" key="7">
    <source>
        <dbReference type="PIRSR" id="PIRSR627057-2"/>
    </source>
</evidence>
<keyword evidence="9" id="KW-0812">Transmembrane</keyword>
<dbReference type="STRING" id="525904.Tter_1723"/>
<feature type="active site" description="Proton donor" evidence="6">
    <location>
        <position position="317"/>
    </location>
</feature>
<proteinExistence type="inferred from homology"/>
<reference evidence="13" key="1">
    <citation type="journal article" date="2010" name="Stand. Genomic Sci.">
        <title>Complete genome sequence of 'Thermobaculum terrenum' type strain (YNP1).</title>
        <authorList>
            <person name="Kiss H."/>
            <person name="Cleland D."/>
            <person name="Lapidus A."/>
            <person name="Lucas S."/>
            <person name="Glavina Del Rio T."/>
            <person name="Nolan M."/>
            <person name="Tice H."/>
            <person name="Han C."/>
            <person name="Goodwin L."/>
            <person name="Pitluck S."/>
            <person name="Liolios K."/>
            <person name="Ivanova N."/>
            <person name="Mavromatis K."/>
            <person name="Ovchinnikova G."/>
            <person name="Pati A."/>
            <person name="Chen A."/>
            <person name="Palaniappan K."/>
            <person name="Land M."/>
            <person name="Hauser L."/>
            <person name="Chang Y."/>
            <person name="Jeffries C."/>
            <person name="Lu M."/>
            <person name="Brettin T."/>
            <person name="Detter J."/>
            <person name="Goker M."/>
            <person name="Tindall B."/>
            <person name="Beck B."/>
            <person name="McDermott T."/>
            <person name="Woyke T."/>
            <person name="Bristow J."/>
            <person name="Eisen J."/>
            <person name="Markowitz V."/>
            <person name="Hugenholtz P."/>
            <person name="Kyrpides N."/>
            <person name="Klenk H."/>
            <person name="Cheng J."/>
        </authorList>
    </citation>
    <scope>NUCLEOTIDE SEQUENCE [LARGE SCALE GENOMIC DNA]</scope>
    <source>
        <strain evidence="13">ATCC BAA-798 / YNP1</strain>
    </source>
</reference>
<feature type="transmembrane region" description="Helical" evidence="9">
    <location>
        <begin position="20"/>
        <end position="48"/>
    </location>
</feature>
<feature type="transmembrane region" description="Helical" evidence="9">
    <location>
        <begin position="60"/>
        <end position="84"/>
    </location>
</feature>
<dbReference type="Gene3D" id="3.30.2010.10">
    <property type="entry name" value="Metalloproteases ('zincins'), catalytic domain"/>
    <property type="match status" value="1"/>
</dbReference>
<dbReference type="GO" id="GO:0071586">
    <property type="term" value="P:CAAX-box protein processing"/>
    <property type="evidence" value="ECO:0007669"/>
    <property type="project" value="InterPro"/>
</dbReference>
<gene>
    <name evidence="12" type="ordered locus">Tter_1723</name>
</gene>
<dbReference type="Pfam" id="PF16491">
    <property type="entry name" value="Peptidase_M48_N"/>
    <property type="match status" value="1"/>
</dbReference>
<evidence type="ECO:0000256" key="9">
    <source>
        <dbReference type="SAM" id="Phobius"/>
    </source>
</evidence>
<feature type="binding site" evidence="7">
    <location>
        <position position="313"/>
    </location>
    <ligand>
        <name>Zn(2+)</name>
        <dbReference type="ChEBI" id="CHEBI:29105"/>
        <note>catalytic</note>
    </ligand>
</feature>
<accession>D1CCW4</accession>
<evidence type="ECO:0000259" key="10">
    <source>
        <dbReference type="Pfam" id="PF01435"/>
    </source>
</evidence>
<feature type="domain" description="Peptidase M48" evidence="10">
    <location>
        <begin position="164"/>
        <end position="371"/>
    </location>
</feature>
<feature type="domain" description="CAAX prenyl protease 1 N-terminal" evidence="11">
    <location>
        <begin position="4"/>
        <end position="160"/>
    </location>
</feature>
<evidence type="ECO:0000256" key="8">
    <source>
        <dbReference type="RuleBase" id="RU003983"/>
    </source>
</evidence>
<evidence type="ECO:0000259" key="11">
    <source>
        <dbReference type="Pfam" id="PF16491"/>
    </source>
</evidence>
<sequence length="375" mass="43174">MGESDKLQQAIKYSRQKELLWVLSTLVGICINVLAILLGLPMLLWRFLDGRVPARLRLPAFVTILSTLDWLISLPIAFYSGYILEWRYNLSTQRLRHWLLDQLKVHTLSVAFGVPLVTSFYQVVRRWPRRWWLIVSAAMLPFTALLSELFPVLIAPLFNKYEPIKDPDFESELRQLASREGVEISRVMRMDMSRRTKKSNAFFTGLGRSRRIVLADTLLDQFPKDEIEAVVAHELGHQVRRDTWKMVGISSLATTLSMFLLSRIFPVATRLLPSRYRDKELSSPANMPLLGLLLQLITLVGMPLINAYSRRVEYAADEYAVRVTRKPEALVSALQRLQESNLVDPDPPLITKVLLHSHPSIKDRVNRIREIAHQQ</sequence>
<dbReference type="PANTHER" id="PTHR10120">
    <property type="entry name" value="CAAX PRENYL PROTEASE 1"/>
    <property type="match status" value="1"/>
</dbReference>
<dbReference type="InterPro" id="IPR027057">
    <property type="entry name" value="CAXX_Prtase_1"/>
</dbReference>
<dbReference type="OrthoDB" id="9781930at2"/>
<dbReference type="GO" id="GO:0046872">
    <property type="term" value="F:metal ion binding"/>
    <property type="evidence" value="ECO:0007669"/>
    <property type="project" value="UniProtKB-KW"/>
</dbReference>
<dbReference type="CDD" id="cd07343">
    <property type="entry name" value="M48A_Zmpste24p_like"/>
    <property type="match status" value="1"/>
</dbReference>
<keyword evidence="9" id="KW-0472">Membrane</keyword>
<dbReference type="KEGG" id="ttr:Tter_1723"/>
<dbReference type="RefSeq" id="WP_012875663.1">
    <property type="nucleotide sequence ID" value="NC_013525.1"/>
</dbReference>
<dbReference type="Proteomes" id="UP000000323">
    <property type="component" value="Chromosome 1"/>
</dbReference>
<dbReference type="eggNOG" id="COG0501">
    <property type="taxonomic scope" value="Bacteria"/>
</dbReference>
<keyword evidence="3 8" id="KW-0378">Hydrolase</keyword>
<feature type="transmembrane region" description="Helical" evidence="9">
    <location>
        <begin position="246"/>
        <end position="265"/>
    </location>
</feature>
<evidence type="ECO:0000256" key="2">
    <source>
        <dbReference type="ARBA" id="ARBA00022723"/>
    </source>
</evidence>
<dbReference type="AlphaFoldDB" id="D1CCW4"/>
<organism evidence="12 13">
    <name type="scientific">Thermobaculum terrenum (strain ATCC BAA-798 / CCMEE 7001 / YNP1)</name>
    <dbReference type="NCBI Taxonomy" id="525904"/>
    <lineage>
        <taxon>Bacteria</taxon>
        <taxon>Bacillati</taxon>
        <taxon>Chloroflexota</taxon>
        <taxon>Chloroflexia</taxon>
        <taxon>Candidatus Thermobaculales</taxon>
        <taxon>Candidatus Thermobaculaceae</taxon>
        <taxon>Thermobaculum</taxon>
    </lineage>
</organism>